<dbReference type="Proteomes" id="UP001057375">
    <property type="component" value="Unassembled WGS sequence"/>
</dbReference>
<reference evidence="2" key="1">
    <citation type="submission" date="2022-03" db="EMBL/GenBank/DDBJ databases">
        <title>Draft genome sequence of Aduncisulcus paluster, a free-living microaerophilic Fornicata.</title>
        <authorList>
            <person name="Yuyama I."/>
            <person name="Kume K."/>
            <person name="Tamura T."/>
            <person name="Inagaki Y."/>
            <person name="Hashimoto T."/>
        </authorList>
    </citation>
    <scope>NUCLEOTIDE SEQUENCE</scope>
    <source>
        <strain evidence="2">NY0171</strain>
    </source>
</reference>
<organism evidence="2 3">
    <name type="scientific">Aduncisulcus paluster</name>
    <dbReference type="NCBI Taxonomy" id="2918883"/>
    <lineage>
        <taxon>Eukaryota</taxon>
        <taxon>Metamonada</taxon>
        <taxon>Carpediemonas-like organisms</taxon>
        <taxon>Aduncisulcus</taxon>
    </lineage>
</organism>
<keyword evidence="1" id="KW-1133">Transmembrane helix</keyword>
<gene>
    <name evidence="2" type="ORF">ADUPG1_001662</name>
</gene>
<accession>A0ABQ5KDV2</accession>
<feature type="non-terminal residue" evidence="2">
    <location>
        <position position="121"/>
    </location>
</feature>
<feature type="transmembrane region" description="Helical" evidence="1">
    <location>
        <begin position="67"/>
        <end position="86"/>
    </location>
</feature>
<evidence type="ECO:0000313" key="3">
    <source>
        <dbReference type="Proteomes" id="UP001057375"/>
    </source>
</evidence>
<dbReference type="EMBL" id="BQXS01001516">
    <property type="protein sequence ID" value="GKT30725.1"/>
    <property type="molecule type" value="Genomic_DNA"/>
</dbReference>
<sequence length="121" mass="13470">MVAYPDKDWKLTGTDLKLPMAVSYPDKTDYMASLSPIYGNNDLQLVVAAAAPMSDVTGHISRMSTRIMYSSAILLLVLFFASVYIARKGTRVMSVLLREAKKVQNFDFSDSPSLNSRIKEL</sequence>
<evidence type="ECO:0000256" key="1">
    <source>
        <dbReference type="SAM" id="Phobius"/>
    </source>
</evidence>
<comment type="caution">
    <text evidence="2">The sequence shown here is derived from an EMBL/GenBank/DDBJ whole genome shotgun (WGS) entry which is preliminary data.</text>
</comment>
<keyword evidence="1" id="KW-0812">Transmembrane</keyword>
<name>A0ABQ5KDV2_9EUKA</name>
<evidence type="ECO:0000313" key="2">
    <source>
        <dbReference type="EMBL" id="GKT30725.1"/>
    </source>
</evidence>
<keyword evidence="1" id="KW-0472">Membrane</keyword>
<proteinExistence type="predicted"/>
<keyword evidence="3" id="KW-1185">Reference proteome</keyword>
<protein>
    <submittedName>
        <fullName evidence="2">GAF domain-containing protein</fullName>
    </submittedName>
</protein>